<proteinExistence type="inferred from homology"/>
<evidence type="ECO:0000256" key="6">
    <source>
        <dbReference type="ARBA" id="ARBA00022801"/>
    </source>
</evidence>
<evidence type="ECO:0000256" key="1">
    <source>
        <dbReference type="ARBA" id="ARBA00001043"/>
    </source>
</evidence>
<comment type="function">
    <text evidence="2">Catalyzes the hydrolysis of 5-hydroxyisourate (HIU) to 2-oxo-4-hydroxy-4-carboxy-5-ureidoimidazoline (OHCU).</text>
</comment>
<dbReference type="Pfam" id="PF00576">
    <property type="entry name" value="Transthyretin"/>
    <property type="match status" value="1"/>
</dbReference>
<comment type="similarity">
    <text evidence="3 8">Belongs to the transthyretin family. 5-hydroxyisourate hydrolase subfamily.</text>
</comment>
<evidence type="ECO:0000256" key="4">
    <source>
        <dbReference type="ARBA" id="ARBA00011881"/>
    </source>
</evidence>
<comment type="subunit">
    <text evidence="4 8">Homotetramer.</text>
</comment>
<dbReference type="PANTHER" id="PTHR10395">
    <property type="entry name" value="URICASE AND TRANSTHYRETIN-RELATED"/>
    <property type="match status" value="1"/>
</dbReference>
<dbReference type="InterPro" id="IPR000895">
    <property type="entry name" value="Transthyretin/HIU_hydrolase"/>
</dbReference>
<dbReference type="OrthoDB" id="9792386at2"/>
<dbReference type="EMBL" id="FRBU01000001">
    <property type="protein sequence ID" value="SHL03619.1"/>
    <property type="molecule type" value="Genomic_DNA"/>
</dbReference>
<feature type="chain" id="PRO_5012296963" description="5-hydroxyisourate hydrolase" evidence="9">
    <location>
        <begin position="20"/>
        <end position="136"/>
    </location>
</feature>
<evidence type="ECO:0000313" key="12">
    <source>
        <dbReference type="Proteomes" id="UP000184260"/>
    </source>
</evidence>
<evidence type="ECO:0000259" key="10">
    <source>
        <dbReference type="Pfam" id="PF00576"/>
    </source>
</evidence>
<evidence type="ECO:0000256" key="8">
    <source>
        <dbReference type="RuleBase" id="RU361270"/>
    </source>
</evidence>
<keyword evidence="5 8" id="KW-0659">Purine metabolism</keyword>
<dbReference type="Proteomes" id="UP000184260">
    <property type="component" value="Unassembled WGS sequence"/>
</dbReference>
<dbReference type="CDD" id="cd05822">
    <property type="entry name" value="TLP_HIUase"/>
    <property type="match status" value="1"/>
</dbReference>
<name>A0A1M6XCL3_9FLAO</name>
<dbReference type="InterPro" id="IPR014306">
    <property type="entry name" value="Hydroxyisourate_hydrolase"/>
</dbReference>
<feature type="binding site" evidence="7">
    <location>
        <position position="30"/>
    </location>
    <ligand>
        <name>substrate</name>
    </ligand>
</feature>
<dbReference type="Gene3D" id="2.60.40.180">
    <property type="entry name" value="Transthyretin/hydroxyisourate hydrolase domain"/>
    <property type="match status" value="1"/>
</dbReference>
<evidence type="ECO:0000256" key="7">
    <source>
        <dbReference type="PIRSR" id="PIRSR600895-51"/>
    </source>
</evidence>
<keyword evidence="6 8" id="KW-0378">Hydrolase</keyword>
<keyword evidence="9" id="KW-0732">Signal</keyword>
<evidence type="ECO:0000256" key="5">
    <source>
        <dbReference type="ARBA" id="ARBA00022631"/>
    </source>
</evidence>
<dbReference type="PRINTS" id="PR00189">
    <property type="entry name" value="TRNSTHYRETIN"/>
</dbReference>
<keyword evidence="12" id="KW-1185">Reference proteome</keyword>
<dbReference type="RefSeq" id="WP_073350969.1">
    <property type="nucleotide sequence ID" value="NZ_FRBU01000001.1"/>
</dbReference>
<feature type="signal peptide" evidence="9">
    <location>
        <begin position="1"/>
        <end position="19"/>
    </location>
</feature>
<feature type="domain" description="Transthyretin/hydroxyisourate hydrolase" evidence="10">
    <location>
        <begin position="27"/>
        <end position="135"/>
    </location>
</feature>
<dbReference type="InterPro" id="IPR023416">
    <property type="entry name" value="Transthyretin/HIU_hydrolase_d"/>
</dbReference>
<organism evidence="11 12">
    <name type="scientific">Flavobacterium xanthum</name>
    <dbReference type="NCBI Taxonomy" id="69322"/>
    <lineage>
        <taxon>Bacteria</taxon>
        <taxon>Pseudomonadati</taxon>
        <taxon>Bacteroidota</taxon>
        <taxon>Flavobacteriia</taxon>
        <taxon>Flavobacteriales</taxon>
        <taxon>Flavobacteriaceae</taxon>
        <taxon>Flavobacterium</taxon>
    </lineage>
</organism>
<accession>A0A1M6XCL3</accession>
<dbReference type="NCBIfam" id="TIGR02962">
    <property type="entry name" value="hdxy_isourate"/>
    <property type="match status" value="1"/>
</dbReference>
<gene>
    <name evidence="11" type="ORF">SAMN05443669_1001205</name>
</gene>
<dbReference type="InterPro" id="IPR036817">
    <property type="entry name" value="Transthyretin/HIU_hydrolase_sf"/>
</dbReference>
<feature type="binding site" evidence="7">
    <location>
        <position position="133"/>
    </location>
    <ligand>
        <name>substrate</name>
    </ligand>
</feature>
<evidence type="ECO:0000256" key="9">
    <source>
        <dbReference type="SAM" id="SignalP"/>
    </source>
</evidence>
<dbReference type="SUPFAM" id="SSF49472">
    <property type="entry name" value="Transthyretin (synonym: prealbumin)"/>
    <property type="match status" value="1"/>
</dbReference>
<evidence type="ECO:0000256" key="3">
    <source>
        <dbReference type="ARBA" id="ARBA00009850"/>
    </source>
</evidence>
<evidence type="ECO:0000256" key="2">
    <source>
        <dbReference type="ARBA" id="ARBA00002704"/>
    </source>
</evidence>
<dbReference type="PANTHER" id="PTHR10395:SF7">
    <property type="entry name" value="5-HYDROXYISOURATE HYDROLASE"/>
    <property type="match status" value="1"/>
</dbReference>
<sequence length="136" mass="15584">MKNLLFSLLFTAFATASYAQNNNNYQLSSHILDISSGTAAVGVPVTLEKYDESTKIWSFVDEKTTDKNGRITDFLNYKEAKNGIYKLRFLVADYFKNKKTDSFYPFIEVVFQIKDANHYHVPITLSSYGYATYRGN</sequence>
<feature type="binding site" evidence="7">
    <location>
        <position position="70"/>
    </location>
    <ligand>
        <name>substrate</name>
    </ligand>
</feature>
<comment type="catalytic activity">
    <reaction evidence="1 8">
        <text>5-hydroxyisourate + H2O = 5-hydroxy-2-oxo-4-ureido-2,5-dihydro-1H-imidazole-5-carboxylate + H(+)</text>
        <dbReference type="Rhea" id="RHEA:23736"/>
        <dbReference type="ChEBI" id="CHEBI:15377"/>
        <dbReference type="ChEBI" id="CHEBI:15378"/>
        <dbReference type="ChEBI" id="CHEBI:18072"/>
        <dbReference type="ChEBI" id="CHEBI:58639"/>
        <dbReference type="EC" id="3.5.2.17"/>
    </reaction>
</comment>
<dbReference type="GO" id="GO:0006144">
    <property type="term" value="P:purine nucleobase metabolic process"/>
    <property type="evidence" value="ECO:0007669"/>
    <property type="project" value="UniProtKB-KW"/>
</dbReference>
<dbReference type="STRING" id="69322.SAMN05443669_1001205"/>
<dbReference type="EC" id="3.5.2.17" evidence="8"/>
<dbReference type="AlphaFoldDB" id="A0A1M6XCL3"/>
<protein>
    <recommendedName>
        <fullName evidence="8">5-hydroxyisourate hydrolase</fullName>
        <shortName evidence="8">HIU hydrolase</shortName>
        <shortName evidence="8">HIUHase</shortName>
        <ecNumber evidence="8">3.5.2.17</ecNumber>
    </recommendedName>
</protein>
<dbReference type="GO" id="GO:0033971">
    <property type="term" value="F:hydroxyisourate hydrolase activity"/>
    <property type="evidence" value="ECO:0007669"/>
    <property type="project" value="UniProtKB-EC"/>
</dbReference>
<evidence type="ECO:0000313" key="11">
    <source>
        <dbReference type="EMBL" id="SHL03619.1"/>
    </source>
</evidence>
<reference evidence="12" key="1">
    <citation type="submission" date="2016-11" db="EMBL/GenBank/DDBJ databases">
        <authorList>
            <person name="Varghese N."/>
            <person name="Submissions S."/>
        </authorList>
    </citation>
    <scope>NUCLEOTIDE SEQUENCE [LARGE SCALE GENOMIC DNA]</scope>
    <source>
        <strain evidence="12">DSM 3661</strain>
    </source>
</reference>